<proteinExistence type="predicted"/>
<feature type="signal peptide" evidence="1">
    <location>
        <begin position="1"/>
        <end position="20"/>
    </location>
</feature>
<dbReference type="PANTHER" id="PTHR33964">
    <property type="entry name" value="RE45066P-RELATED"/>
    <property type="match status" value="1"/>
</dbReference>
<sequence>MKILYTLGLLLVVATYEVYTLECHMRELDICAASLLLFNQDDDVAQSEDELDIQCSYIREAQQCLQNYTNHCMTPIQRELMDFTSEGSQNLLKDYCTVGSEIRNNYLKNSNCLNEANKEARSCLTDLQAALDAIGNAEFNSRVTTACCGYQRYMECVRETINRKCGADLVNFTQELLRMAVSRLPDIVCSGYEPDSSVCKDALPPPGTPPIGSNSNSPLSRLFSAYFPE</sequence>
<keyword evidence="2" id="KW-1185">Reference proteome</keyword>
<evidence type="ECO:0000313" key="3">
    <source>
        <dbReference type="RefSeq" id="XP_013775181.1"/>
    </source>
</evidence>
<dbReference type="GeneID" id="106460044"/>
<feature type="chain" id="PRO_5047435825" evidence="1">
    <location>
        <begin position="21"/>
        <end position="229"/>
    </location>
</feature>
<accession>A0ABM1B5F0</accession>
<organism evidence="2 3">
    <name type="scientific">Limulus polyphemus</name>
    <name type="common">Atlantic horseshoe crab</name>
    <dbReference type="NCBI Taxonomy" id="6850"/>
    <lineage>
        <taxon>Eukaryota</taxon>
        <taxon>Metazoa</taxon>
        <taxon>Ecdysozoa</taxon>
        <taxon>Arthropoda</taxon>
        <taxon>Chelicerata</taxon>
        <taxon>Merostomata</taxon>
        <taxon>Xiphosura</taxon>
        <taxon>Limulidae</taxon>
        <taxon>Limulus</taxon>
    </lineage>
</organism>
<keyword evidence="1" id="KW-0732">Signal</keyword>
<dbReference type="PANTHER" id="PTHR33964:SF1">
    <property type="entry name" value="RE45066P"/>
    <property type="match status" value="1"/>
</dbReference>
<evidence type="ECO:0000313" key="2">
    <source>
        <dbReference type="Proteomes" id="UP000694941"/>
    </source>
</evidence>
<dbReference type="Proteomes" id="UP000694941">
    <property type="component" value="Unplaced"/>
</dbReference>
<gene>
    <name evidence="3" type="primary">LOC106460044</name>
</gene>
<protein>
    <submittedName>
        <fullName evidence="3">Uncharacterized protein LOC106460044</fullName>
    </submittedName>
</protein>
<dbReference type="RefSeq" id="XP_013775181.1">
    <property type="nucleotide sequence ID" value="XM_013919727.2"/>
</dbReference>
<reference evidence="3" key="1">
    <citation type="submission" date="2025-08" db="UniProtKB">
        <authorList>
            <consortium name="RefSeq"/>
        </authorList>
    </citation>
    <scope>IDENTIFICATION</scope>
    <source>
        <tissue evidence="3">Muscle</tissue>
    </source>
</reference>
<evidence type="ECO:0000256" key="1">
    <source>
        <dbReference type="SAM" id="SignalP"/>
    </source>
</evidence>
<name>A0ABM1B5F0_LIMPO</name>